<dbReference type="InterPro" id="IPR003343">
    <property type="entry name" value="Big_2"/>
</dbReference>
<dbReference type="STRING" id="693979.Bache_0642"/>
<dbReference type="Proteomes" id="UP000008630">
    <property type="component" value="Chromosome"/>
</dbReference>
<dbReference type="PATRIC" id="fig|693979.3.peg.685"/>
<evidence type="ECO:0000313" key="3">
    <source>
        <dbReference type="Proteomes" id="UP000008630"/>
    </source>
</evidence>
<proteinExistence type="predicted"/>
<dbReference type="Gene3D" id="2.60.40.1080">
    <property type="match status" value="2"/>
</dbReference>
<dbReference type="SMART" id="SM00635">
    <property type="entry name" value="BID_2"/>
    <property type="match status" value="2"/>
</dbReference>
<name>E6SMU9_BACT6</name>
<feature type="domain" description="BIG2" evidence="1">
    <location>
        <begin position="40"/>
        <end position="117"/>
    </location>
</feature>
<dbReference type="AlphaFoldDB" id="E6SMU9"/>
<sequence>MLKREKFSSGLVVHISAKIVSLFCLLLFLGCSKSDDNEVVTPDIALNKSELTLEKGKTERLIASFTPTETLNKGHVWSSSAPGIAMVDESGMVTAVESGEAVVTATALVGKKKATCKVTVVAKVVNVTGVSIKPTEATMVAGDELTLEATVVPENATNKSVIWSSGDGKIATVDAATGKVTAVSEGKVSIKATTKDGDKAASCQITVVNKGVEISKPEVSDVTSISAVVSGTVKALGVKLGEVGICYSTAQSPTVNDKKIALSGESLSYAMTKLEASTTYFVRIYAILDGAAKYGDQTTFTTEAAAEISAPQISSITSNAAYISATIKTFGMQTEEVGICYSTSAMPTIDNTKVIISGSTIGYTLNELKPETTYYVRIFAKINGKYYYGEQDDFKTMGILKTHFETTDIYADKILLKSAAPSGVSKIDICYGTSPNPSITDNVTTATEVGGKLYLTLSGLKGATTYYIRAYSLKNSSVEYYGDEVSVQTLGNEFKITNKYTRYSTTEETYPVHMTLYTLFFDMTYEIIPKGTYKVDMTGGGYLAKTADYVSSMYIENGSGKFYFKKDGGKLEYSGANTYIYFSSETDIRFTNIDNNICYHYIMRASDWYVL</sequence>
<protein>
    <submittedName>
        <fullName evidence="2">Ig domain protein group 2 domain protein</fullName>
    </submittedName>
</protein>
<dbReference type="Gene3D" id="2.60.40.10">
    <property type="entry name" value="Immunoglobulins"/>
    <property type="match status" value="2"/>
</dbReference>
<dbReference type="OrthoDB" id="1022806at2"/>
<dbReference type="SUPFAM" id="SSF49265">
    <property type="entry name" value="Fibronectin type III"/>
    <property type="match status" value="1"/>
</dbReference>
<dbReference type="HOGENOM" id="CLU_446664_0_0_10"/>
<accession>E6SMU9</accession>
<dbReference type="PROSITE" id="PS51257">
    <property type="entry name" value="PROKAR_LIPOPROTEIN"/>
    <property type="match status" value="1"/>
</dbReference>
<evidence type="ECO:0000313" key="2">
    <source>
        <dbReference type="EMBL" id="ADV42665.1"/>
    </source>
</evidence>
<dbReference type="InterPro" id="IPR036116">
    <property type="entry name" value="FN3_sf"/>
</dbReference>
<feature type="domain" description="BIG2" evidence="1">
    <location>
        <begin position="126"/>
        <end position="204"/>
    </location>
</feature>
<gene>
    <name evidence="2" type="ordered locus">Bache_0642</name>
</gene>
<dbReference type="InterPro" id="IPR008964">
    <property type="entry name" value="Invasin/intimin_cell_adhesion"/>
</dbReference>
<dbReference type="eggNOG" id="COG3656">
    <property type="taxonomic scope" value="Bacteria"/>
</dbReference>
<dbReference type="EMBL" id="CP002352">
    <property type="protein sequence ID" value="ADV42665.1"/>
    <property type="molecule type" value="Genomic_DNA"/>
</dbReference>
<organism evidence="2 3">
    <name type="scientific">Bacteroides helcogenes (strain ATCC 35417 / DSM 20613 / JCM 6297 / CCUG 15421 / P 36-108)</name>
    <dbReference type="NCBI Taxonomy" id="693979"/>
    <lineage>
        <taxon>Bacteria</taxon>
        <taxon>Pseudomonadati</taxon>
        <taxon>Bacteroidota</taxon>
        <taxon>Bacteroidia</taxon>
        <taxon>Bacteroidales</taxon>
        <taxon>Bacteroidaceae</taxon>
        <taxon>Bacteroides</taxon>
    </lineage>
</organism>
<evidence type="ECO:0000259" key="1">
    <source>
        <dbReference type="SMART" id="SM00635"/>
    </source>
</evidence>
<dbReference type="SUPFAM" id="SSF49373">
    <property type="entry name" value="Invasin/intimin cell-adhesion fragments"/>
    <property type="match status" value="2"/>
</dbReference>
<dbReference type="Pfam" id="PF02368">
    <property type="entry name" value="Big_2"/>
    <property type="match status" value="2"/>
</dbReference>
<dbReference type="KEGG" id="bhl:Bache_0642"/>
<dbReference type="RefSeq" id="WP_013546280.1">
    <property type="nucleotide sequence ID" value="NC_014933.1"/>
</dbReference>
<reference evidence="2 3" key="2">
    <citation type="journal article" date="2011" name="Stand. Genomic Sci.">
        <title>Complete genome sequence of Bacteroides helcogenes type strain (P 36-108).</title>
        <authorList>
            <person name="Pati A."/>
            <person name="Gronow S."/>
            <person name="Zeytun A."/>
            <person name="Lapidus A."/>
            <person name="Nolan M."/>
            <person name="Hammon N."/>
            <person name="Deshpande S."/>
            <person name="Cheng J.F."/>
            <person name="Tapia R."/>
            <person name="Han C."/>
            <person name="Goodwin L."/>
            <person name="Pitluck S."/>
            <person name="Liolios K."/>
            <person name="Pagani I."/>
            <person name="Ivanova N."/>
            <person name="Mavromatis K."/>
            <person name="Chen A."/>
            <person name="Palaniappan K."/>
            <person name="Land M."/>
            <person name="Hauser L."/>
            <person name="Chang Y.J."/>
            <person name="Jeffries C.D."/>
            <person name="Detter J.C."/>
            <person name="Brambilla E."/>
            <person name="Rohde M."/>
            <person name="Goker M."/>
            <person name="Woyke T."/>
            <person name="Bristow J."/>
            <person name="Eisen J.A."/>
            <person name="Markowitz V."/>
            <person name="Hugenholtz P."/>
            <person name="Kyrpides N.C."/>
            <person name="Klenk H.P."/>
            <person name="Lucas S."/>
        </authorList>
    </citation>
    <scope>NUCLEOTIDE SEQUENCE [LARGE SCALE GENOMIC DNA]</scope>
    <source>
        <strain evidence="3">ATCC 35417 / DSM 20613 / JCM 6297 / CCUG 15421 / P 36-108</strain>
    </source>
</reference>
<keyword evidence="3" id="KW-1185">Reference proteome</keyword>
<dbReference type="InterPro" id="IPR013783">
    <property type="entry name" value="Ig-like_fold"/>
</dbReference>
<reference key="1">
    <citation type="submission" date="2010-11" db="EMBL/GenBank/DDBJ databases">
        <title>The complete genome of Bacteroides helcogenes P 36-108.</title>
        <authorList>
            <consortium name="US DOE Joint Genome Institute (JGI-PGF)"/>
            <person name="Lucas S."/>
            <person name="Copeland A."/>
            <person name="Lapidus A."/>
            <person name="Bruce D."/>
            <person name="Goodwin L."/>
            <person name="Pitluck S."/>
            <person name="Kyrpides N."/>
            <person name="Mavromatis K."/>
            <person name="Ivanova N."/>
            <person name="Zeytun A."/>
            <person name="Brettin T."/>
            <person name="Detter J.C."/>
            <person name="Tapia R."/>
            <person name="Han C."/>
            <person name="Land M."/>
            <person name="Hauser L."/>
            <person name="Markowitz V."/>
            <person name="Cheng J.-F."/>
            <person name="Hugenholtz P."/>
            <person name="Woyke T."/>
            <person name="Wu D."/>
            <person name="Gronow S."/>
            <person name="Wellnitz S."/>
            <person name="Brambilla E."/>
            <person name="Klenk H.-P."/>
            <person name="Eisen J.A."/>
        </authorList>
    </citation>
    <scope>NUCLEOTIDE SEQUENCE</scope>
    <source>
        <strain>P 36-108</strain>
    </source>
</reference>
<dbReference type="eggNOG" id="COG5492">
    <property type="taxonomic scope" value="Bacteria"/>
</dbReference>